<comment type="caution">
    <text evidence="5">The sequence shown here is derived from an EMBL/GenBank/DDBJ whole genome shotgun (WGS) entry which is preliminary data.</text>
</comment>
<dbReference type="EMBL" id="CAKJTG010000002">
    <property type="protein sequence ID" value="CAG9606657.1"/>
    <property type="molecule type" value="Genomic_DNA"/>
</dbReference>
<evidence type="ECO:0000259" key="4">
    <source>
        <dbReference type="PROSITE" id="PS50051"/>
    </source>
</evidence>
<evidence type="ECO:0000256" key="3">
    <source>
        <dbReference type="ARBA" id="ARBA00022840"/>
    </source>
</evidence>
<sequence>MSVVMKSIGLRGMTGYIVHVEVKAINGLGSFTIVGLPDLSVKESKQRVMATLFSLKNSNLHEKKIFVNLSPSEQKKNGPFFDLAMAIGIVIELGLYPINPPIDTAYLGALSLDGTIQPIEGILPALLAAKQLGIKKIICPSHPSLAGFELNGVEIIFVSNFEETIQILSGEKIDQRPILPLSNNNEGFLTENRQQLDFSSIIGHVNTKRALEIAAAGGHNVLMFGPPGCGKSLLAENFSTILPPLTPEQRLEVLSLYQLAAVSAEPALTTPPFRQPHHSSSAVSLIGGGSNPKPGEISLAHNGVLFLDEMAEFTKKALDMLRQPLESGKVTISRALSTVSYPARFILIAALNPCPCGYRNSLNQFCLCTPKQILAYRRKISGPILDRLDIFLQMKSVDLEKERTKTQESSNSIKKRVIKARERQFQRYGHHALNSYISSERLLETSPISKKQERDLQKFAMNHHLSTRAQIKILRVARTISDLANENNITNQSIQEAIQLRLTEF</sequence>
<dbReference type="InterPro" id="IPR020568">
    <property type="entry name" value="Ribosomal_Su5_D2-typ_SF"/>
</dbReference>
<dbReference type="SUPFAM" id="SSF52540">
    <property type="entry name" value="P-loop containing nucleoside triphosphate hydrolases"/>
    <property type="match status" value="1"/>
</dbReference>
<dbReference type="NCBIfam" id="TIGR00368">
    <property type="entry name" value="YifB family Mg chelatase-like AAA ATPase"/>
    <property type="match status" value="1"/>
</dbReference>
<dbReference type="PRINTS" id="PR01657">
    <property type="entry name" value="MCMFAMILY"/>
</dbReference>
<dbReference type="PROSITE" id="PS50051">
    <property type="entry name" value="MCM_2"/>
    <property type="match status" value="1"/>
</dbReference>
<dbReference type="SUPFAM" id="SSF54211">
    <property type="entry name" value="Ribosomal protein S5 domain 2-like"/>
    <property type="match status" value="1"/>
</dbReference>
<feature type="domain" description="MCM C-terminal AAA(+) ATPase" evidence="4">
    <location>
        <begin position="295"/>
        <end position="391"/>
    </location>
</feature>
<evidence type="ECO:0000256" key="2">
    <source>
        <dbReference type="ARBA" id="ARBA00022741"/>
    </source>
</evidence>
<dbReference type="Proteomes" id="UP000789845">
    <property type="component" value="Unassembled WGS sequence"/>
</dbReference>
<dbReference type="InterPro" id="IPR014721">
    <property type="entry name" value="Ribsml_uS5_D2-typ_fold_subgr"/>
</dbReference>
<dbReference type="PANTHER" id="PTHR32039:SF7">
    <property type="entry name" value="COMPETENCE PROTEIN COMM"/>
    <property type="match status" value="1"/>
</dbReference>
<dbReference type="Gene3D" id="3.40.50.300">
    <property type="entry name" value="P-loop containing nucleotide triphosphate hydrolases"/>
    <property type="match status" value="1"/>
</dbReference>
<proteinExistence type="inferred from homology"/>
<dbReference type="Pfam" id="PF01078">
    <property type="entry name" value="Mg_chelatase"/>
    <property type="match status" value="1"/>
</dbReference>
<name>A0A9C7L979_9BACI</name>
<comment type="similarity">
    <text evidence="1">Belongs to the Mg-chelatase subunits D/I family. ComM subfamily.</text>
</comment>
<dbReference type="InterPro" id="IPR025158">
    <property type="entry name" value="Mg_chelat-rel_C"/>
</dbReference>
<dbReference type="RefSeq" id="WP_230494941.1">
    <property type="nucleotide sequence ID" value="NZ_CAKJTG010000002.1"/>
</dbReference>
<dbReference type="GO" id="GO:0005524">
    <property type="term" value="F:ATP binding"/>
    <property type="evidence" value="ECO:0007669"/>
    <property type="project" value="UniProtKB-KW"/>
</dbReference>
<dbReference type="InterPro" id="IPR045006">
    <property type="entry name" value="CHLI-like"/>
</dbReference>
<protein>
    <submittedName>
        <fullName evidence="5">Competence protein ComM</fullName>
    </submittedName>
</protein>
<dbReference type="InterPro" id="IPR003593">
    <property type="entry name" value="AAA+_ATPase"/>
</dbReference>
<dbReference type="SMART" id="SM00382">
    <property type="entry name" value="AAA"/>
    <property type="match status" value="1"/>
</dbReference>
<accession>A0A9C7L979</accession>
<dbReference type="InterPro" id="IPR000523">
    <property type="entry name" value="Mg_chelatse_chII-like_cat_dom"/>
</dbReference>
<dbReference type="Pfam" id="PF13335">
    <property type="entry name" value="Mg_chelatase_C"/>
    <property type="match status" value="1"/>
</dbReference>
<evidence type="ECO:0000256" key="1">
    <source>
        <dbReference type="ARBA" id="ARBA00006354"/>
    </source>
</evidence>
<evidence type="ECO:0000313" key="6">
    <source>
        <dbReference type="Proteomes" id="UP000789845"/>
    </source>
</evidence>
<dbReference type="InterPro" id="IPR004482">
    <property type="entry name" value="Mg_chelat-rel"/>
</dbReference>
<gene>
    <name evidence="5" type="primary">comM</name>
    <name evidence="5" type="ORF">NEOCIP111885_00345</name>
</gene>
<dbReference type="Gene3D" id="3.30.230.10">
    <property type="match status" value="1"/>
</dbReference>
<dbReference type="Pfam" id="PF13541">
    <property type="entry name" value="ChlI"/>
    <property type="match status" value="1"/>
</dbReference>
<dbReference type="AlphaFoldDB" id="A0A9C7L979"/>
<dbReference type="PANTHER" id="PTHR32039">
    <property type="entry name" value="MAGNESIUM-CHELATASE SUBUNIT CHLI"/>
    <property type="match status" value="1"/>
</dbReference>
<dbReference type="InterPro" id="IPR001208">
    <property type="entry name" value="MCM_dom"/>
</dbReference>
<dbReference type="GO" id="GO:0003677">
    <property type="term" value="F:DNA binding"/>
    <property type="evidence" value="ECO:0007669"/>
    <property type="project" value="InterPro"/>
</dbReference>
<reference evidence="5" key="1">
    <citation type="submission" date="2021-10" db="EMBL/GenBank/DDBJ databases">
        <authorList>
            <person name="Criscuolo A."/>
        </authorList>
    </citation>
    <scope>NUCLEOTIDE SEQUENCE</scope>
    <source>
        <strain evidence="5">CIP111885</strain>
    </source>
</reference>
<evidence type="ECO:0000313" key="5">
    <source>
        <dbReference type="EMBL" id="CAG9606657.1"/>
    </source>
</evidence>
<keyword evidence="3" id="KW-0067">ATP-binding</keyword>
<keyword evidence="2" id="KW-0547">Nucleotide-binding</keyword>
<organism evidence="5 6">
    <name type="scientific">Pseudoneobacillus rhizosphaerae</name>
    <dbReference type="NCBI Taxonomy" id="2880968"/>
    <lineage>
        <taxon>Bacteria</taxon>
        <taxon>Bacillati</taxon>
        <taxon>Bacillota</taxon>
        <taxon>Bacilli</taxon>
        <taxon>Bacillales</taxon>
        <taxon>Bacillaceae</taxon>
        <taxon>Pseudoneobacillus</taxon>
    </lineage>
</organism>
<keyword evidence="6" id="KW-1185">Reference proteome</keyword>
<dbReference type="InterPro" id="IPR027417">
    <property type="entry name" value="P-loop_NTPase"/>
</dbReference>